<dbReference type="KEGG" id="lpy:FIV34_14665"/>
<dbReference type="EMBL" id="CP041046">
    <property type="protein sequence ID" value="QDE41679.1"/>
    <property type="molecule type" value="Genomic_DNA"/>
</dbReference>
<dbReference type="PANTHER" id="PTHR31616:SF0">
    <property type="entry name" value="GLUCAN 1,4-ALPHA-GLUCOSIDASE"/>
    <property type="match status" value="1"/>
</dbReference>
<sequence length="635" mass="71347">MLLFCRPGPFRFLFTPAVSLVAHHEYRSTCVPHQANPVPGRTIGEHGIVGDLDTAALVATDGTVDFMCWPHMDSPTIFAALLDPVQGGEFSVEPALDDPRRMQLYVPETNVLMTRWMSEAGSVELTDFMPHPEAGVRVPRALLRCVRVLRGRVDIRVGCRPRFDYARDVPDVEAYGDSAVFHAGKHSLRLAATVPLTIGDGEAEARFTLGAGEHAWFMLGDESHDPLTPEECEAAYTATAEAWRRWTRRSTYRGRWRERVDRSALVLKLLTSHKHGSVAAAATFGLPEATGAGRNWDYRATWMRDASFTVYAFMRLGFVQEAEHFRQWTEDRLAALDKHDALRIMYSLDGSEARAESTLDHLAGYAQSQPVRIGNAARTQTQLDIYGELMDSLYLANKYGTASSHAGWRHVRHMVDHVSRHWSDADEGIWEIRDKPRHFLHSRLMCWVALDRAIRLAGKRSLPGPIVEWAAERDRIAEDIWANFRHPEKGHFVQTEGGTDLDASLLMMPLVRFVSATDPVWLATLDAIRDELTDDGLVFRYRNADGLEGGEGAFTTCTFWYVECLARAGRLHEAREIMARGVLYSNHLGLFSEELSLRGDPLGNFPQALAHLAFISAAFYLDRQLSHPGGQTWQP</sequence>
<proteinExistence type="predicted"/>
<dbReference type="InterPro" id="IPR011613">
    <property type="entry name" value="GH15-like"/>
</dbReference>
<evidence type="ECO:0000259" key="1">
    <source>
        <dbReference type="Pfam" id="PF00723"/>
    </source>
</evidence>
<dbReference type="PANTHER" id="PTHR31616">
    <property type="entry name" value="TREHALASE"/>
    <property type="match status" value="1"/>
</dbReference>
<evidence type="ECO:0000259" key="2">
    <source>
        <dbReference type="Pfam" id="PF19291"/>
    </source>
</evidence>
<dbReference type="InterPro" id="IPR012341">
    <property type="entry name" value="6hp_glycosidase-like_sf"/>
</dbReference>
<dbReference type="GO" id="GO:0005975">
    <property type="term" value="P:carbohydrate metabolic process"/>
    <property type="evidence" value="ECO:0007669"/>
    <property type="project" value="InterPro"/>
</dbReference>
<dbReference type="SUPFAM" id="SSF48208">
    <property type="entry name" value="Six-hairpin glycosidases"/>
    <property type="match status" value="1"/>
</dbReference>
<accession>A0A4Y5ZAR1</accession>
<dbReference type="InterPro" id="IPR045582">
    <property type="entry name" value="Trehalase-like_N"/>
</dbReference>
<dbReference type="Pfam" id="PF00723">
    <property type="entry name" value="Glyco_hydro_15"/>
    <property type="match status" value="1"/>
</dbReference>
<gene>
    <name evidence="3" type="ORF">FIV34_14665</name>
</gene>
<dbReference type="Gene3D" id="1.50.10.10">
    <property type="match status" value="1"/>
</dbReference>
<protein>
    <submittedName>
        <fullName evidence="3">Glycoside hydrolase family 15 protein</fullName>
    </submittedName>
</protein>
<evidence type="ECO:0000313" key="3">
    <source>
        <dbReference type="EMBL" id="QDE41679.1"/>
    </source>
</evidence>
<dbReference type="AlphaFoldDB" id="A0A4Y5ZAR1"/>
<reference evidence="3 4" key="1">
    <citation type="submission" date="2019-06" db="EMBL/GenBank/DDBJ databases">
        <title>A complete genome sequence for Luteibacter pinisoli MAH-14.</title>
        <authorList>
            <person name="Baltrus D.A."/>
        </authorList>
    </citation>
    <scope>NUCLEOTIDE SEQUENCE [LARGE SCALE GENOMIC DNA]</scope>
    <source>
        <strain evidence="3 4">MAH-14</strain>
    </source>
</reference>
<dbReference type="Pfam" id="PF19291">
    <property type="entry name" value="TREH_N"/>
    <property type="match status" value="1"/>
</dbReference>
<name>A0A4Y5ZAR1_9GAMM</name>
<feature type="domain" description="Trehalase-like N-terminal" evidence="2">
    <location>
        <begin position="43"/>
        <end position="190"/>
    </location>
</feature>
<keyword evidence="3" id="KW-0378">Hydrolase</keyword>
<dbReference type="OrthoDB" id="3902805at2"/>
<keyword evidence="4" id="KW-1185">Reference proteome</keyword>
<dbReference type="Proteomes" id="UP000316093">
    <property type="component" value="Chromosome"/>
</dbReference>
<dbReference type="InterPro" id="IPR008928">
    <property type="entry name" value="6-hairpin_glycosidase_sf"/>
</dbReference>
<evidence type="ECO:0000313" key="4">
    <source>
        <dbReference type="Proteomes" id="UP000316093"/>
    </source>
</evidence>
<feature type="domain" description="GH15-like" evidence="1">
    <location>
        <begin position="259"/>
        <end position="618"/>
    </location>
</feature>
<organism evidence="3 4">
    <name type="scientific">Luteibacter pinisoli</name>
    <dbReference type="NCBI Taxonomy" id="2589080"/>
    <lineage>
        <taxon>Bacteria</taxon>
        <taxon>Pseudomonadati</taxon>
        <taxon>Pseudomonadota</taxon>
        <taxon>Gammaproteobacteria</taxon>
        <taxon>Lysobacterales</taxon>
        <taxon>Rhodanobacteraceae</taxon>
        <taxon>Luteibacter</taxon>
    </lineage>
</organism>
<dbReference type="GO" id="GO:0004553">
    <property type="term" value="F:hydrolase activity, hydrolyzing O-glycosyl compounds"/>
    <property type="evidence" value="ECO:0007669"/>
    <property type="project" value="TreeGrafter"/>
</dbReference>